<gene>
    <name evidence="1" type="ORF">FOZG_01250</name>
</gene>
<proteinExistence type="predicted"/>
<reference evidence="1" key="2">
    <citation type="submission" date="2012-06" db="EMBL/GenBank/DDBJ databases">
        <title>Annotation of the Genome Sequence of Fusarium oxysporum Fo47.</title>
        <authorList>
            <consortium name="The Broad Institute Genomics Platform"/>
            <person name="Ma L.-J."/>
            <person name="Corby-Kistler H."/>
            <person name="Broz K."/>
            <person name="Gale L.R."/>
            <person name="Jonkers W."/>
            <person name="O'Donnell K."/>
            <person name="Ploetz R."/>
            <person name="Steinberg C."/>
            <person name="Schwartz D.C."/>
            <person name="VanEtten H."/>
            <person name="Zhou S."/>
            <person name="Young S.K."/>
            <person name="Zeng Q."/>
            <person name="Gargeya S."/>
            <person name="Fitzgerald M."/>
            <person name="Abouelleil A."/>
            <person name="Alvarado L."/>
            <person name="Chapman S.B."/>
            <person name="Gainer-Dewar J."/>
            <person name="Goldberg J."/>
            <person name="Griggs A."/>
            <person name="Gujja S."/>
            <person name="Hansen M."/>
            <person name="Howarth C."/>
            <person name="Imamovic A."/>
            <person name="Ireland A."/>
            <person name="Larimer J."/>
            <person name="McCowan C."/>
            <person name="Murphy C."/>
            <person name="Pearson M."/>
            <person name="Poon T.W."/>
            <person name="Priest M."/>
            <person name="Roberts A."/>
            <person name="Saif S."/>
            <person name="Shea T."/>
            <person name="Sykes S."/>
            <person name="Wortman J."/>
            <person name="Nusbaum C."/>
            <person name="Birren B."/>
        </authorList>
    </citation>
    <scope>NUCLEOTIDE SEQUENCE</scope>
    <source>
        <strain evidence="1">Fo47</strain>
    </source>
</reference>
<dbReference type="AlphaFoldDB" id="W9LCU6"/>
<accession>W9LCU6</accession>
<dbReference type="VEuPathDB" id="FungiDB:FOZG_01250"/>
<dbReference type="HOGENOM" id="CLU_2184085_0_0_1"/>
<evidence type="ECO:0000313" key="1">
    <source>
        <dbReference type="EMBL" id="EWZ50953.1"/>
    </source>
</evidence>
<name>W9LCU6_FUSOX</name>
<sequence>MMNRVDELLGMYEENRLLLWDQGEDNLRLCTWTGQVAGNYSCGADTEASIRILDHAGDARLEATRSWQSMDRSCRVWQGTSARRRIMDGHDPPETGALYWPLFLGTVGDV</sequence>
<dbReference type="Proteomes" id="UP000030766">
    <property type="component" value="Unassembled WGS sequence"/>
</dbReference>
<reference evidence="1" key="1">
    <citation type="submission" date="2011-06" db="EMBL/GenBank/DDBJ databases">
        <title>The Genome Sequence of Fusarium oxysporum Fo47.</title>
        <authorList>
            <consortium name="The Broad Institute Genome Sequencing Platform"/>
            <person name="Ma L.-J."/>
            <person name="Gale L.R."/>
            <person name="Schwartz D.C."/>
            <person name="Zhou S."/>
            <person name="Corby-Kistler H."/>
            <person name="Young S.K."/>
            <person name="Zeng Q."/>
            <person name="Gargeya S."/>
            <person name="Fitzgerald M."/>
            <person name="Haas B."/>
            <person name="Abouelleil A."/>
            <person name="Alvarado L."/>
            <person name="Arachchi H.M."/>
            <person name="Berlin A."/>
            <person name="Brown A."/>
            <person name="Chapman S.B."/>
            <person name="Chen Z."/>
            <person name="Dunbar C."/>
            <person name="Freedman E."/>
            <person name="Gearin G."/>
            <person name="Gellesch M."/>
            <person name="Goldberg J."/>
            <person name="Griggs A."/>
            <person name="Gujja S."/>
            <person name="Heiman D."/>
            <person name="Howarth C."/>
            <person name="Larson L."/>
            <person name="Lui A."/>
            <person name="MacDonald P.J.P."/>
            <person name="Mehta T."/>
            <person name="Montmayeur A."/>
            <person name="Murphy C."/>
            <person name="Neiman D."/>
            <person name="Pearson M."/>
            <person name="Priest M."/>
            <person name="Roberts A."/>
            <person name="Saif S."/>
            <person name="Shea T."/>
            <person name="Shenoy N."/>
            <person name="Sisk P."/>
            <person name="Stolte C."/>
            <person name="Sykes S."/>
            <person name="Wortman J."/>
            <person name="Nusbaum C."/>
            <person name="Birren B."/>
        </authorList>
    </citation>
    <scope>NUCLEOTIDE SEQUENCE [LARGE SCALE GENOMIC DNA]</scope>
    <source>
        <strain evidence="1">Fo47</strain>
    </source>
</reference>
<organism evidence="1">
    <name type="scientific">Fusarium oxysporum Fo47</name>
    <dbReference type="NCBI Taxonomy" id="660027"/>
    <lineage>
        <taxon>Eukaryota</taxon>
        <taxon>Fungi</taxon>
        <taxon>Dikarya</taxon>
        <taxon>Ascomycota</taxon>
        <taxon>Pezizomycotina</taxon>
        <taxon>Sordariomycetes</taxon>
        <taxon>Hypocreomycetidae</taxon>
        <taxon>Hypocreales</taxon>
        <taxon>Nectriaceae</taxon>
        <taxon>Fusarium</taxon>
        <taxon>Fusarium oxysporum species complex</taxon>
    </lineage>
</organism>
<dbReference type="EMBL" id="JH717896">
    <property type="protein sequence ID" value="EWZ50953.1"/>
    <property type="molecule type" value="Genomic_DNA"/>
</dbReference>
<protein>
    <submittedName>
        <fullName evidence="1">Uncharacterized protein</fullName>
    </submittedName>
</protein>